<dbReference type="Proteomes" id="UP001596220">
    <property type="component" value="Unassembled WGS sequence"/>
</dbReference>
<protein>
    <submittedName>
        <fullName evidence="2">Helix-turn-helix domain-containing protein</fullName>
    </submittedName>
</protein>
<comment type="caution">
    <text evidence="2">The sequence shown here is derived from an EMBL/GenBank/DDBJ whole genome shotgun (WGS) entry which is preliminary data.</text>
</comment>
<dbReference type="RefSeq" id="WP_380637617.1">
    <property type="nucleotide sequence ID" value="NZ_JBHSQO010000018.1"/>
</dbReference>
<dbReference type="EMBL" id="JBHSQO010000018">
    <property type="protein sequence ID" value="MFC6091419.1"/>
    <property type="molecule type" value="Genomic_DNA"/>
</dbReference>
<dbReference type="InterPro" id="IPR001387">
    <property type="entry name" value="Cro/C1-type_HTH"/>
</dbReference>
<dbReference type="InterPro" id="IPR043917">
    <property type="entry name" value="DUF5753"/>
</dbReference>
<evidence type="ECO:0000259" key="1">
    <source>
        <dbReference type="Pfam" id="PF19054"/>
    </source>
</evidence>
<reference evidence="3" key="1">
    <citation type="journal article" date="2019" name="Int. J. Syst. Evol. Microbiol.">
        <title>The Global Catalogue of Microorganisms (GCM) 10K type strain sequencing project: providing services to taxonomists for standard genome sequencing and annotation.</title>
        <authorList>
            <consortium name="The Broad Institute Genomics Platform"/>
            <consortium name="The Broad Institute Genome Sequencing Center for Infectious Disease"/>
            <person name="Wu L."/>
            <person name="Ma J."/>
        </authorList>
    </citation>
    <scope>NUCLEOTIDE SEQUENCE [LARGE SCALE GENOMIC DNA]</scope>
    <source>
        <strain evidence="3">CGMCC 4.7246</strain>
    </source>
</reference>
<name>A0ABW1P733_9PSEU</name>
<accession>A0ABW1P733</accession>
<evidence type="ECO:0000313" key="3">
    <source>
        <dbReference type="Proteomes" id="UP001596220"/>
    </source>
</evidence>
<sequence>MDVGEDESKSQRASTAYSRWLGEELRQLRGARKPAAIAARLGWSISRLAKLENGSRGTADVELGALLGLYGADAATRERLVRMSRDPRPDGFVCVHADRPADDVLPLVLHERLAVAISHYSPLVVPAPLQSEDYARAVLAGRRQAGAPEAALTARIDRRSRVEGTPAEFFVDEWTLTPRGHDPGVLADQVMYLRLVANAPTTSVRVVPAGTAVAPAVDHPFSIFTLERPLRSVVCVEMHAVTGFVERDSGVETYARLRDLLAGAALSPEGSRRFLEEVSDWYERGGTTPWPGAAVLGRPAA</sequence>
<proteinExistence type="predicted"/>
<dbReference type="Pfam" id="PF19054">
    <property type="entry name" value="DUF5753"/>
    <property type="match status" value="1"/>
</dbReference>
<dbReference type="Pfam" id="PF13560">
    <property type="entry name" value="HTH_31"/>
    <property type="match status" value="1"/>
</dbReference>
<dbReference type="CDD" id="cd00093">
    <property type="entry name" value="HTH_XRE"/>
    <property type="match status" value="1"/>
</dbReference>
<organism evidence="2 3">
    <name type="scientific">Saccharothrix lopnurensis</name>
    <dbReference type="NCBI Taxonomy" id="1670621"/>
    <lineage>
        <taxon>Bacteria</taxon>
        <taxon>Bacillati</taxon>
        <taxon>Actinomycetota</taxon>
        <taxon>Actinomycetes</taxon>
        <taxon>Pseudonocardiales</taxon>
        <taxon>Pseudonocardiaceae</taxon>
        <taxon>Saccharothrix</taxon>
    </lineage>
</organism>
<gene>
    <name evidence="2" type="ORF">ACFP3R_19260</name>
</gene>
<keyword evidence="3" id="KW-1185">Reference proteome</keyword>
<feature type="domain" description="DUF5753" evidence="1">
    <location>
        <begin position="107"/>
        <end position="277"/>
    </location>
</feature>
<evidence type="ECO:0000313" key="2">
    <source>
        <dbReference type="EMBL" id="MFC6091419.1"/>
    </source>
</evidence>